<dbReference type="STRING" id="45351.A7T4E5"/>
<evidence type="ECO:0000256" key="8">
    <source>
        <dbReference type="ARBA" id="ARBA00038402"/>
    </source>
</evidence>
<evidence type="ECO:0000256" key="3">
    <source>
        <dbReference type="ARBA" id="ARBA00022722"/>
    </source>
</evidence>
<dbReference type="Proteomes" id="UP000001593">
    <property type="component" value="Unassembled WGS sequence"/>
</dbReference>
<evidence type="ECO:0000256" key="7">
    <source>
        <dbReference type="ARBA" id="ARBA00022833"/>
    </source>
</evidence>
<dbReference type="GO" id="GO:0001682">
    <property type="term" value="P:tRNA 5'-leader removal"/>
    <property type="evidence" value="ECO:0007669"/>
    <property type="project" value="InterPro"/>
</dbReference>
<dbReference type="Pfam" id="PF04032">
    <property type="entry name" value="Rpr2"/>
    <property type="match status" value="1"/>
</dbReference>
<comment type="similarity">
    <text evidence="8">Belongs to the eukaryotic/archaeal RNase P protein component 4 family.</text>
</comment>
<dbReference type="OMA" id="KRTICKC"/>
<keyword evidence="5" id="KW-0255">Endonuclease</keyword>
<evidence type="ECO:0000256" key="4">
    <source>
        <dbReference type="ARBA" id="ARBA00022723"/>
    </source>
</evidence>
<feature type="region of interest" description="Disordered" evidence="9">
    <location>
        <begin position="113"/>
        <end position="148"/>
    </location>
</feature>
<keyword evidence="1" id="KW-0963">Cytoplasm</keyword>
<dbReference type="KEGG" id="nve:5499689"/>
<evidence type="ECO:0000256" key="6">
    <source>
        <dbReference type="ARBA" id="ARBA00022801"/>
    </source>
</evidence>
<dbReference type="PANTHER" id="PTHR14742">
    <property type="entry name" value="RIBONUCLEASE P SUBUNIT P21"/>
    <property type="match status" value="1"/>
</dbReference>
<dbReference type="GO" id="GO:0008033">
    <property type="term" value="P:tRNA processing"/>
    <property type="evidence" value="ECO:0000318"/>
    <property type="project" value="GO_Central"/>
</dbReference>
<dbReference type="GO" id="GO:0004519">
    <property type="term" value="F:endonuclease activity"/>
    <property type="evidence" value="ECO:0007669"/>
    <property type="project" value="UniProtKB-KW"/>
</dbReference>
<accession>A7T4E5</accession>
<name>A7T4E5_NEMVE</name>
<keyword evidence="11" id="KW-1185">Reference proteome</keyword>
<dbReference type="PhylomeDB" id="A7T4E5"/>
<evidence type="ECO:0000256" key="1">
    <source>
        <dbReference type="ARBA" id="ARBA00022490"/>
    </source>
</evidence>
<evidence type="ECO:0000256" key="5">
    <source>
        <dbReference type="ARBA" id="ARBA00022759"/>
    </source>
</evidence>
<gene>
    <name evidence="10" type="ORF">NEMVEDRAFT_v1g195753</name>
</gene>
<dbReference type="EMBL" id="DS470852">
    <property type="protein sequence ID" value="EDO29170.1"/>
    <property type="molecule type" value="Genomic_DNA"/>
</dbReference>
<dbReference type="InterPro" id="IPR016432">
    <property type="entry name" value="RNP4"/>
</dbReference>
<dbReference type="InParanoid" id="A7T4E5"/>
<evidence type="ECO:0000313" key="11">
    <source>
        <dbReference type="Proteomes" id="UP000001593"/>
    </source>
</evidence>
<dbReference type="Gene3D" id="6.20.50.20">
    <property type="match status" value="1"/>
</dbReference>
<feature type="compositionally biased region" description="Basic and acidic residues" evidence="9">
    <location>
        <begin position="127"/>
        <end position="148"/>
    </location>
</feature>
<dbReference type="AlphaFoldDB" id="A7T4E5"/>
<organism evidence="10 11">
    <name type="scientific">Nematostella vectensis</name>
    <name type="common">Starlet sea anemone</name>
    <dbReference type="NCBI Taxonomy" id="45351"/>
    <lineage>
        <taxon>Eukaryota</taxon>
        <taxon>Metazoa</taxon>
        <taxon>Cnidaria</taxon>
        <taxon>Anthozoa</taxon>
        <taxon>Hexacorallia</taxon>
        <taxon>Actiniaria</taxon>
        <taxon>Edwardsiidae</taxon>
        <taxon>Nematostella</taxon>
    </lineage>
</organism>
<proteinExistence type="inferred from homology"/>
<evidence type="ECO:0000256" key="9">
    <source>
        <dbReference type="SAM" id="MobiDB-lite"/>
    </source>
</evidence>
<keyword evidence="7" id="KW-0862">Zinc</keyword>
<dbReference type="GO" id="GO:0046872">
    <property type="term" value="F:metal ion binding"/>
    <property type="evidence" value="ECO:0007669"/>
    <property type="project" value="UniProtKB-KW"/>
</dbReference>
<sequence length="148" mass="16619">MGRDSNQRDGYNRLNFLYQAACATIASNPRNTGLARFYASTMKTIGERLVLKLDPSIKRTVCKHCCALMVPGVTSKVRIRARRERHVVETCLSCGVVKRYLARKDYKLWSEQAQGPVDKATPAPIDRCSKNKESNESKKKGGKVEDPD</sequence>
<keyword evidence="3" id="KW-0540">Nuclease</keyword>
<dbReference type="GO" id="GO:0016787">
    <property type="term" value="F:hydrolase activity"/>
    <property type="evidence" value="ECO:0007669"/>
    <property type="project" value="UniProtKB-KW"/>
</dbReference>
<dbReference type="GO" id="GO:0005655">
    <property type="term" value="C:nucleolar ribonuclease P complex"/>
    <property type="evidence" value="ECO:0000318"/>
    <property type="project" value="GO_Central"/>
</dbReference>
<protein>
    <submittedName>
        <fullName evidence="10">Uncharacterized protein</fullName>
    </submittedName>
</protein>
<dbReference type="HAMAP" id="MF_00757">
    <property type="entry name" value="RNase_P_4"/>
    <property type="match status" value="1"/>
</dbReference>
<dbReference type="eggNOG" id="KOG4394">
    <property type="taxonomic scope" value="Eukaryota"/>
</dbReference>
<evidence type="ECO:0000256" key="2">
    <source>
        <dbReference type="ARBA" id="ARBA00022694"/>
    </source>
</evidence>
<reference evidence="10 11" key="1">
    <citation type="journal article" date="2007" name="Science">
        <title>Sea anemone genome reveals ancestral eumetazoan gene repertoire and genomic organization.</title>
        <authorList>
            <person name="Putnam N.H."/>
            <person name="Srivastava M."/>
            <person name="Hellsten U."/>
            <person name="Dirks B."/>
            <person name="Chapman J."/>
            <person name="Salamov A."/>
            <person name="Terry A."/>
            <person name="Shapiro H."/>
            <person name="Lindquist E."/>
            <person name="Kapitonov V.V."/>
            <person name="Jurka J."/>
            <person name="Genikhovich G."/>
            <person name="Grigoriev I.V."/>
            <person name="Lucas S.M."/>
            <person name="Steele R.E."/>
            <person name="Finnerty J.R."/>
            <person name="Technau U."/>
            <person name="Martindale M.Q."/>
            <person name="Rokhsar D.S."/>
        </authorList>
    </citation>
    <scope>NUCLEOTIDE SEQUENCE [LARGE SCALE GENOMIC DNA]</scope>
    <source>
        <strain evidence="11">CH2 X CH6</strain>
    </source>
</reference>
<keyword evidence="2" id="KW-0819">tRNA processing</keyword>
<keyword evidence="4" id="KW-0479">Metal-binding</keyword>
<evidence type="ECO:0000313" key="10">
    <source>
        <dbReference type="EMBL" id="EDO29170.1"/>
    </source>
</evidence>
<dbReference type="PANTHER" id="PTHR14742:SF0">
    <property type="entry name" value="RIBONUCLEASE P PROTEIN SUBUNIT P21"/>
    <property type="match status" value="1"/>
</dbReference>
<keyword evidence="6" id="KW-0378">Hydrolase</keyword>
<dbReference type="InterPro" id="IPR007175">
    <property type="entry name" value="Rpr2/Snm1/Rpp21"/>
</dbReference>
<dbReference type="HOGENOM" id="CLU_079140_2_0_1"/>